<proteinExistence type="predicted"/>
<dbReference type="RefSeq" id="WP_323733086.1">
    <property type="nucleotide sequence ID" value="NZ_CP110820.1"/>
</dbReference>
<dbReference type="Gene3D" id="1.25.40.10">
    <property type="entry name" value="Tetratricopeptide repeat domain"/>
    <property type="match status" value="1"/>
</dbReference>
<dbReference type="PANTHER" id="PTHR11102:SF147">
    <property type="entry name" value="SEL1L ADAPTOR SUBUNIT OF ERAD E3 UBIQUITIN LIGASE"/>
    <property type="match status" value="1"/>
</dbReference>
<name>A0ABZ0UJC8_9RICK</name>
<gene>
    <name evidence="2" type="ORF">Bandiella_00313</name>
</gene>
<dbReference type="PANTHER" id="PTHR11102">
    <property type="entry name" value="SEL-1-LIKE PROTEIN"/>
    <property type="match status" value="1"/>
</dbReference>
<dbReference type="InterPro" id="IPR050767">
    <property type="entry name" value="Sel1_AlgK"/>
</dbReference>
<evidence type="ECO:0000256" key="1">
    <source>
        <dbReference type="PROSITE-ProRule" id="PRU00339"/>
    </source>
</evidence>
<dbReference type="InterPro" id="IPR011990">
    <property type="entry name" value="TPR-like_helical_dom_sf"/>
</dbReference>
<dbReference type="PROSITE" id="PS50005">
    <property type="entry name" value="TPR"/>
    <property type="match status" value="1"/>
</dbReference>
<evidence type="ECO:0000313" key="3">
    <source>
        <dbReference type="Proteomes" id="UP001327219"/>
    </source>
</evidence>
<keyword evidence="3" id="KW-1185">Reference proteome</keyword>
<sequence>MEAIIRALEERLRKNPHSKKVKRDLAIEYYKESGNYDNNMCKLELYYKCDSSYCEKALMLMEELFGEDDQINQILIKEHYNYSNYFKQILEQYFYVPDFLKKLYKNLNDQYYNEFLYLEKVPKKFLENNPDYSYYLAYSQSNLEQKQKYLEIGKNHLSSMHGLGLLYKHNREYTKALEFFKAGAEKWHLPSIYSLYLLSKDINRLTTYIDSIEEYDGLDENALYIVAFFYFDIKNATEKNKLKNFLHYLASKSAYSTKIISLLKLSPLIDKEDLRSDKIIVIEEAEYHGLDGHALAILGYMSYYKRVIDNKSVQIIDRMQLDKTMGNQPIDKNLREKLHHDFAIKLLKISIEKGYAQANLFLGKIYYADRNYTESKKYLLESLKNESIEAYYILGAISLRDGKYEQAYNYFLQYSKIDPLSKYSICLFHMHGLFVQKNEELAENCLNTLLTENMHIKGLAHYTLAVLNLTNDNNINKAHHHIKAAKENLHDTSYIELVINLHTKNCINVRDVFLNKKEDVYFKYLEATDRLNGKCLSQNKSEAKKIAREILEKNPDDKVLLDCAYTIYKEGKIDDDCVLTLQHLHNFDYVDSHYTPPVLSDLFEEDFLFHLFSNNTDSVNYTPCAKVDL</sequence>
<keyword evidence="1" id="KW-0802">TPR repeat</keyword>
<dbReference type="SUPFAM" id="SSF81901">
    <property type="entry name" value="HCP-like"/>
    <property type="match status" value="1"/>
</dbReference>
<protein>
    <submittedName>
        <fullName evidence="2">Tetratricopeptide repeat protein</fullName>
    </submittedName>
</protein>
<organism evidence="2 3">
    <name type="scientific">Candidatus Bandiella euplotis</name>
    <dbReference type="NCBI Taxonomy" id="1664265"/>
    <lineage>
        <taxon>Bacteria</taxon>
        <taxon>Pseudomonadati</taxon>
        <taxon>Pseudomonadota</taxon>
        <taxon>Alphaproteobacteria</taxon>
        <taxon>Rickettsiales</taxon>
        <taxon>Candidatus Midichloriaceae</taxon>
        <taxon>Candidatus Bandiella</taxon>
    </lineage>
</organism>
<feature type="repeat" description="TPR" evidence="1">
    <location>
        <begin position="388"/>
        <end position="421"/>
    </location>
</feature>
<accession>A0ABZ0UJC8</accession>
<reference evidence="2 3" key="1">
    <citation type="submission" date="2022-11" db="EMBL/GenBank/DDBJ databases">
        <title>Host association and intracellularity evolved multiple times independently in the Rickettsiales.</title>
        <authorList>
            <person name="Castelli M."/>
            <person name="Nardi T."/>
            <person name="Gammuto L."/>
            <person name="Bellinzona G."/>
            <person name="Sabaneyeva E."/>
            <person name="Potekhin A."/>
            <person name="Serra V."/>
            <person name="Petroni G."/>
            <person name="Sassera D."/>
        </authorList>
    </citation>
    <scope>NUCLEOTIDE SEQUENCE [LARGE SCALE GENOMIC DNA]</scope>
    <source>
        <strain evidence="2 3">NDG2</strain>
    </source>
</reference>
<evidence type="ECO:0000313" key="2">
    <source>
        <dbReference type="EMBL" id="WPX96204.1"/>
    </source>
</evidence>
<dbReference type="InterPro" id="IPR019734">
    <property type="entry name" value="TPR_rpt"/>
</dbReference>
<dbReference type="EMBL" id="CP110820">
    <property type="protein sequence ID" value="WPX96204.1"/>
    <property type="molecule type" value="Genomic_DNA"/>
</dbReference>
<dbReference type="Proteomes" id="UP001327219">
    <property type="component" value="Chromosome"/>
</dbReference>